<evidence type="ECO:0000256" key="7">
    <source>
        <dbReference type="SAM" id="Phobius"/>
    </source>
</evidence>
<reference evidence="9 10" key="1">
    <citation type="submission" date="2024-06" db="EMBL/GenBank/DDBJ databases">
        <title>Complete genome of Phlyctema vagabunda strain 19-DSS-EL-015.</title>
        <authorList>
            <person name="Fiorenzani C."/>
        </authorList>
    </citation>
    <scope>NUCLEOTIDE SEQUENCE [LARGE SCALE GENOMIC DNA]</scope>
    <source>
        <strain evidence="9 10">19-DSS-EL-015</strain>
    </source>
</reference>
<feature type="compositionally biased region" description="Polar residues" evidence="6">
    <location>
        <begin position="300"/>
        <end position="313"/>
    </location>
</feature>
<keyword evidence="2 7" id="KW-0812">Transmembrane</keyword>
<proteinExistence type="inferred from homology"/>
<keyword evidence="4 7" id="KW-0472">Membrane</keyword>
<dbReference type="PANTHER" id="PTHR33048">
    <property type="entry name" value="PTH11-LIKE INTEGRAL MEMBRANE PROTEIN (AFU_ORTHOLOGUE AFUA_5G11245)"/>
    <property type="match status" value="1"/>
</dbReference>
<evidence type="ECO:0000256" key="1">
    <source>
        <dbReference type="ARBA" id="ARBA00004141"/>
    </source>
</evidence>
<comment type="caution">
    <text evidence="9">The sequence shown here is derived from an EMBL/GenBank/DDBJ whole genome shotgun (WGS) entry which is preliminary data.</text>
</comment>
<evidence type="ECO:0000256" key="4">
    <source>
        <dbReference type="ARBA" id="ARBA00023136"/>
    </source>
</evidence>
<feature type="transmembrane region" description="Helical" evidence="7">
    <location>
        <begin position="214"/>
        <end position="237"/>
    </location>
</feature>
<dbReference type="Proteomes" id="UP001629113">
    <property type="component" value="Unassembled WGS sequence"/>
</dbReference>
<comment type="subcellular location">
    <subcellularLocation>
        <location evidence="1">Membrane</location>
        <topology evidence="1">Multi-pass membrane protein</topology>
    </subcellularLocation>
</comment>
<evidence type="ECO:0000313" key="9">
    <source>
        <dbReference type="EMBL" id="KAL3421351.1"/>
    </source>
</evidence>
<dbReference type="Pfam" id="PF20684">
    <property type="entry name" value="Fung_rhodopsin"/>
    <property type="match status" value="1"/>
</dbReference>
<protein>
    <submittedName>
        <fullName evidence="9">Integral membrane protein</fullName>
    </submittedName>
</protein>
<feature type="transmembrane region" description="Helical" evidence="7">
    <location>
        <begin position="56"/>
        <end position="79"/>
    </location>
</feature>
<feature type="transmembrane region" description="Helical" evidence="7">
    <location>
        <begin position="249"/>
        <end position="273"/>
    </location>
</feature>
<dbReference type="EMBL" id="JBFCZG010000006">
    <property type="protein sequence ID" value="KAL3421351.1"/>
    <property type="molecule type" value="Genomic_DNA"/>
</dbReference>
<feature type="domain" description="Rhodopsin" evidence="8">
    <location>
        <begin position="40"/>
        <end position="274"/>
    </location>
</feature>
<dbReference type="InterPro" id="IPR052337">
    <property type="entry name" value="SAT4-like"/>
</dbReference>
<gene>
    <name evidence="9" type="ORF">PVAG01_07796</name>
</gene>
<feature type="region of interest" description="Disordered" evidence="6">
    <location>
        <begin position="300"/>
        <end position="385"/>
    </location>
</feature>
<evidence type="ECO:0000256" key="3">
    <source>
        <dbReference type="ARBA" id="ARBA00022989"/>
    </source>
</evidence>
<accession>A0ABR4PDE8</accession>
<sequence length="385" mass="42132">MSNGHWVHNGSSKLDDESQYRMIMSVSIILTILMSVIVSLRIYVRGTLLRSIGADDWAILGAAACSISYNALCIAQTRWGLGLTLALRPKANLADFAVVNFAGKPIYIAGILGFKVSLCLSYLRILANSSRGYRHVIWLVLVACVAGHFGGILVLIFLCSPIEKSWKPRIPGHCIPNVNSIYGLGAVSIFFDIVILCLPIPMVMKLKINNRKRIGLFGIFCLGIFTTVCSIMRLAQVKSILATGDQTGLVLWATVELNVGISLTCLPTLLPLVKYFRDKKSTSQGTYPLKDTSSNRLGFLKSQTHTNVTTNDPTPGWKDRDSIDNSSQKQILGMQQGQVSAHSDDTLGHAQGGHSKGITTTREVQVEVSRLSDDDSRPRPNGSRW</sequence>
<evidence type="ECO:0000256" key="2">
    <source>
        <dbReference type="ARBA" id="ARBA00022692"/>
    </source>
</evidence>
<dbReference type="InterPro" id="IPR049326">
    <property type="entry name" value="Rhodopsin_dom_fungi"/>
</dbReference>
<evidence type="ECO:0000256" key="5">
    <source>
        <dbReference type="ARBA" id="ARBA00038359"/>
    </source>
</evidence>
<feature type="compositionally biased region" description="Polar residues" evidence="6">
    <location>
        <begin position="324"/>
        <end position="341"/>
    </location>
</feature>
<dbReference type="PANTHER" id="PTHR33048:SF64">
    <property type="entry name" value="INTEGRAL MEMBRANE PROTEIN"/>
    <property type="match status" value="1"/>
</dbReference>
<evidence type="ECO:0000259" key="8">
    <source>
        <dbReference type="Pfam" id="PF20684"/>
    </source>
</evidence>
<evidence type="ECO:0000256" key="6">
    <source>
        <dbReference type="SAM" id="MobiDB-lite"/>
    </source>
</evidence>
<evidence type="ECO:0000313" key="10">
    <source>
        <dbReference type="Proteomes" id="UP001629113"/>
    </source>
</evidence>
<keyword evidence="10" id="KW-1185">Reference proteome</keyword>
<organism evidence="9 10">
    <name type="scientific">Phlyctema vagabunda</name>
    <dbReference type="NCBI Taxonomy" id="108571"/>
    <lineage>
        <taxon>Eukaryota</taxon>
        <taxon>Fungi</taxon>
        <taxon>Dikarya</taxon>
        <taxon>Ascomycota</taxon>
        <taxon>Pezizomycotina</taxon>
        <taxon>Leotiomycetes</taxon>
        <taxon>Helotiales</taxon>
        <taxon>Dermateaceae</taxon>
        <taxon>Phlyctema</taxon>
    </lineage>
</organism>
<feature type="transmembrane region" description="Helical" evidence="7">
    <location>
        <begin position="106"/>
        <end position="125"/>
    </location>
</feature>
<keyword evidence="3 7" id="KW-1133">Transmembrane helix</keyword>
<feature type="transmembrane region" description="Helical" evidence="7">
    <location>
        <begin position="137"/>
        <end position="158"/>
    </location>
</feature>
<feature type="transmembrane region" description="Helical" evidence="7">
    <location>
        <begin position="181"/>
        <end position="202"/>
    </location>
</feature>
<name>A0ABR4PDE8_9HELO</name>
<comment type="similarity">
    <text evidence="5">Belongs to the SAT4 family.</text>
</comment>
<feature type="transmembrane region" description="Helical" evidence="7">
    <location>
        <begin position="20"/>
        <end position="44"/>
    </location>
</feature>